<protein>
    <submittedName>
        <fullName evidence="1">Uncharacterized protein</fullName>
    </submittedName>
</protein>
<name>M1DPB2_SOLTU</name>
<reference evidence="2" key="1">
    <citation type="journal article" date="2011" name="Nature">
        <title>Genome sequence and analysis of the tuber crop potato.</title>
        <authorList>
            <consortium name="The Potato Genome Sequencing Consortium"/>
        </authorList>
    </citation>
    <scope>NUCLEOTIDE SEQUENCE [LARGE SCALE GENOMIC DNA]</scope>
    <source>
        <strain evidence="2">cv. DM1-3 516 R44</strain>
    </source>
</reference>
<reference evidence="1" key="2">
    <citation type="submission" date="2015-06" db="UniProtKB">
        <authorList>
            <consortium name="EnsemblPlants"/>
        </authorList>
    </citation>
    <scope>IDENTIFICATION</scope>
    <source>
        <strain evidence="1">DM1-3 516 R44</strain>
    </source>
</reference>
<dbReference type="AlphaFoldDB" id="M1DPB2"/>
<dbReference type="EnsemblPlants" id="PGSC0003DMT400092204">
    <property type="protein sequence ID" value="PGSC0003DMT400092204"/>
    <property type="gene ID" value="PGSC0003DMG400041775"/>
</dbReference>
<dbReference type="PaxDb" id="4113-PGSC0003DMT400092204"/>
<keyword evidence="2" id="KW-1185">Reference proteome</keyword>
<evidence type="ECO:0000313" key="1">
    <source>
        <dbReference type="EnsemblPlants" id="PGSC0003DMT400092204"/>
    </source>
</evidence>
<dbReference type="InParanoid" id="M1DPB2"/>
<evidence type="ECO:0000313" key="2">
    <source>
        <dbReference type="Proteomes" id="UP000011115"/>
    </source>
</evidence>
<accession>M1DPB2</accession>
<proteinExistence type="predicted"/>
<dbReference type="HOGENOM" id="CLU_055042_0_0_1"/>
<dbReference type="Proteomes" id="UP000011115">
    <property type="component" value="Unassembled WGS sequence"/>
</dbReference>
<dbReference type="Gramene" id="PGSC0003DMT400092204">
    <property type="protein sequence ID" value="PGSC0003DMT400092204"/>
    <property type="gene ID" value="PGSC0003DMG400041775"/>
</dbReference>
<organism evidence="1 2">
    <name type="scientific">Solanum tuberosum</name>
    <name type="common">Potato</name>
    <dbReference type="NCBI Taxonomy" id="4113"/>
    <lineage>
        <taxon>Eukaryota</taxon>
        <taxon>Viridiplantae</taxon>
        <taxon>Streptophyta</taxon>
        <taxon>Embryophyta</taxon>
        <taxon>Tracheophyta</taxon>
        <taxon>Spermatophyta</taxon>
        <taxon>Magnoliopsida</taxon>
        <taxon>eudicotyledons</taxon>
        <taxon>Gunneridae</taxon>
        <taxon>Pentapetalae</taxon>
        <taxon>asterids</taxon>
        <taxon>lamiids</taxon>
        <taxon>Solanales</taxon>
        <taxon>Solanaceae</taxon>
        <taxon>Solanoideae</taxon>
        <taxon>Solaneae</taxon>
        <taxon>Solanum</taxon>
    </lineage>
</organism>
<sequence>MEDPIACSAHRDHVLENASKTDMCLSEGELACFNSSLVVDHSLFKYNIQFEDDEITPSDLPSGVNLERSIVLDSYTCDSNPLWCEAFPHKDGNLFLEDEDTLVGKECDEEEGGVCFSVTSSYGCVSLFDSMTNDFEPIGSHTHENTLEEINLRDTFLYYLSTYDDAHAVEWNMLMEGKSANLINGCALDPSTWLAFPFDPSSELNCSLCVGMFCQNGRPMMVDIVNCFPYSGKPFLRFYHPLEKPTLCVGKDSFLHPFSISYPKHNFVECASHGGRRYLPREGEICTFLYYLFAYDEIPSWIKCALHVDQGVIVFYIYWYDLVLWTSYYFDPGECMKVFELVGVSSFGWYYHVIEKNNHCPCSPFVGLIVKAIEDVWLFLEFESPRLNVLSTNLCTTHHGFIRFGFEDSLLSTCI</sequence>